<feature type="compositionally biased region" description="Acidic residues" evidence="1">
    <location>
        <begin position="55"/>
        <end position="65"/>
    </location>
</feature>
<reference evidence="2 3" key="1">
    <citation type="journal article" date="2016" name="Genome Announc.">
        <title>Draft Whole-Genome Sequence of Trichoderma gamsii T6085, a Promising Biocontrol Agent of Fusarium Head Blight on Wheat.</title>
        <authorList>
            <person name="Baroncelli R."/>
            <person name="Zapparata A."/>
            <person name="Piaggeschi G."/>
            <person name="Sarrocco S."/>
            <person name="Vannacci G."/>
        </authorList>
    </citation>
    <scope>NUCLEOTIDE SEQUENCE [LARGE SCALE GENOMIC DNA]</scope>
    <source>
        <strain evidence="2 3">T6085</strain>
    </source>
</reference>
<dbReference type="Proteomes" id="UP000054821">
    <property type="component" value="Unassembled WGS sequence"/>
</dbReference>
<evidence type="ECO:0000313" key="2">
    <source>
        <dbReference type="EMBL" id="PON23871.1"/>
    </source>
</evidence>
<dbReference type="AlphaFoldDB" id="A0A2P4ZHW1"/>
<sequence>MAPIAVKAPTGGKSTTTPYGDKSMKRGRSIKRSSTQRRPQQLSPHFAQAMQMQQSEDEDEDEDEAATISDRPSLQPYRRRERQSYINPRQHMLHLPDSARPATSRSHKRDWSYHRDQSPSPSISKKLPPSDSLAQQPHIESHFSIGTASTGMTSEEFESLPPTIQRKTLLLNDEKQDKCQGLLRLAGAVEMESGFAEMSSPSGLKQSWTPAAFIASSATPCLPPLAYHSLGDYHSTSSLASEEDITLASDHHYRVRPNSARLHPNQADHIYGRPIDSGDRQSRTSHSNHKSIILDATDEAFVKKRQSQFPKSGNYLDELYPSPYSTMSGSLGDGFTKSPAVESGTDSITESLRWLEESEDLDLRLCLDDDNQPSPKQGKKKRVPFPRHLSISKLSFGRPSVQLSRPGTRGGAMASPAMSEQFVLSSMPSPTGHFRRRSRAMSLMSPNKAQISDDSTLVDQAPSHYQDPEARMKLRVYLASPHKFDEAIEFGFPSYEGGETTHIRSFSRQGSSDRMHNLNSDDVESLISDPASPTDMASPRTPMSMDHPSVEHSPHIPHEGTWPANYAQAPASSREMTLRMTLTRPDLRADEEQMYGWQKPSSAKAQAHDGSAQPRSYVRASTTKDNIERQFAAFDQDNASADNSMVKRFWNRVRRS</sequence>
<feature type="compositionally biased region" description="Basic residues" evidence="1">
    <location>
        <begin position="25"/>
        <end position="35"/>
    </location>
</feature>
<dbReference type="RefSeq" id="XP_018663107.1">
    <property type="nucleotide sequence ID" value="XM_018803734.1"/>
</dbReference>
<feature type="compositionally biased region" description="Low complexity" evidence="1">
    <location>
        <begin position="118"/>
        <end position="133"/>
    </location>
</feature>
<evidence type="ECO:0000313" key="3">
    <source>
        <dbReference type="Proteomes" id="UP000054821"/>
    </source>
</evidence>
<accession>A0A2P4ZHW1</accession>
<protein>
    <submittedName>
        <fullName evidence="2">Mucin</fullName>
    </submittedName>
</protein>
<proteinExistence type="predicted"/>
<feature type="region of interest" description="Disordered" evidence="1">
    <location>
        <begin position="524"/>
        <end position="565"/>
    </location>
</feature>
<feature type="region of interest" description="Disordered" evidence="1">
    <location>
        <begin position="1"/>
        <end position="135"/>
    </location>
</feature>
<evidence type="ECO:0000256" key="1">
    <source>
        <dbReference type="SAM" id="MobiDB-lite"/>
    </source>
</evidence>
<feature type="compositionally biased region" description="Basic and acidic residues" evidence="1">
    <location>
        <begin position="548"/>
        <end position="558"/>
    </location>
</feature>
<name>A0A2P4ZHW1_9HYPO</name>
<gene>
    <name evidence="2" type="ORF">TGAM01_v207199</name>
</gene>
<dbReference type="EMBL" id="JPDN02000026">
    <property type="protein sequence ID" value="PON23871.1"/>
    <property type="molecule type" value="Genomic_DNA"/>
</dbReference>
<feature type="region of interest" description="Disordered" evidence="1">
    <location>
        <begin position="589"/>
        <end position="623"/>
    </location>
</feature>
<keyword evidence="3" id="KW-1185">Reference proteome</keyword>
<comment type="caution">
    <text evidence="2">The sequence shown here is derived from an EMBL/GenBank/DDBJ whole genome shotgun (WGS) entry which is preliminary data.</text>
</comment>
<dbReference type="GeneID" id="29983817"/>
<organism evidence="2 3">
    <name type="scientific">Trichoderma gamsii</name>
    <dbReference type="NCBI Taxonomy" id="398673"/>
    <lineage>
        <taxon>Eukaryota</taxon>
        <taxon>Fungi</taxon>
        <taxon>Dikarya</taxon>
        <taxon>Ascomycota</taxon>
        <taxon>Pezizomycotina</taxon>
        <taxon>Sordariomycetes</taxon>
        <taxon>Hypocreomycetidae</taxon>
        <taxon>Hypocreales</taxon>
        <taxon>Hypocreaceae</taxon>
        <taxon>Trichoderma</taxon>
    </lineage>
</organism>